<dbReference type="Proteomes" id="UP000198771">
    <property type="component" value="Unassembled WGS sequence"/>
</dbReference>
<dbReference type="SMART" id="SM01204">
    <property type="entry name" value="FIST_C"/>
    <property type="match status" value="1"/>
</dbReference>
<dbReference type="InterPro" id="IPR019494">
    <property type="entry name" value="FIST_C"/>
</dbReference>
<dbReference type="Pfam" id="PF10442">
    <property type="entry name" value="FIST_C"/>
    <property type="match status" value="1"/>
</dbReference>
<gene>
    <name evidence="3" type="ORF">SAMN05660653_01656</name>
</gene>
<dbReference type="STRING" id="617002.SAMN05660653_01656"/>
<feature type="domain" description="FIST C-domain" evidence="2">
    <location>
        <begin position="235"/>
        <end position="371"/>
    </location>
</feature>
<dbReference type="InterPro" id="IPR013702">
    <property type="entry name" value="FIST_domain_N"/>
</dbReference>
<evidence type="ECO:0000259" key="1">
    <source>
        <dbReference type="SMART" id="SM00897"/>
    </source>
</evidence>
<organism evidence="3 4">
    <name type="scientific">Desulfonatronum thiosulfatophilum</name>
    <dbReference type="NCBI Taxonomy" id="617002"/>
    <lineage>
        <taxon>Bacteria</taxon>
        <taxon>Pseudomonadati</taxon>
        <taxon>Thermodesulfobacteriota</taxon>
        <taxon>Desulfovibrionia</taxon>
        <taxon>Desulfovibrionales</taxon>
        <taxon>Desulfonatronaceae</taxon>
        <taxon>Desulfonatronum</taxon>
    </lineage>
</organism>
<dbReference type="PANTHER" id="PTHR40252">
    <property type="entry name" value="BLR0328 PROTEIN"/>
    <property type="match status" value="1"/>
</dbReference>
<protein>
    <submittedName>
        <fullName evidence="3">Uncharacterized conserved protein, contains FIST_N domain</fullName>
    </submittedName>
</protein>
<name>A0A1G6CNB4_9BACT</name>
<dbReference type="AlphaFoldDB" id="A0A1G6CNB4"/>
<feature type="domain" description="FIST" evidence="1">
    <location>
        <begin position="33"/>
        <end position="234"/>
    </location>
</feature>
<evidence type="ECO:0000313" key="3">
    <source>
        <dbReference type="EMBL" id="SDB34381.1"/>
    </source>
</evidence>
<sequence>MITAIGHSNNPVAAGAVEEVLAQCRDILRDRSPSLGILFTSNMDINFQAVLDRILNAWPDLPLVGCTTDGEISDILLCAEDSLCLLLIHTEKVSFSIGLGENLSRDPEAAVNAAWTEAARKIKKKVGHNNFTPRLGLVLAEGLKTFGVSVDQALRRVIGENFPLFGGMAGDGYQFRRTFQFFNDRVATDALILVLISGPVRFSMGLFSGLRPIGKTYAITKHKDNIVWEIDGMPAAIFMEQFLGQRNYQELPQFPLAVLTEDGDFFLRAPVFINKDDSITFVGTFPENPRIRLTEFDREAFIQAAHQTTRECLEHFPGSSPNLALLMPCTSRRHILGSRAMEEHAVLLQHRDRHPKMRMFGMYAYGELGPLQGTNTTFFHNDTFALLLLKEDT</sequence>
<evidence type="ECO:0000313" key="4">
    <source>
        <dbReference type="Proteomes" id="UP000198771"/>
    </source>
</evidence>
<proteinExistence type="predicted"/>
<dbReference type="PANTHER" id="PTHR40252:SF2">
    <property type="entry name" value="BLR0328 PROTEIN"/>
    <property type="match status" value="1"/>
</dbReference>
<accession>A0A1G6CNB4</accession>
<evidence type="ECO:0000259" key="2">
    <source>
        <dbReference type="SMART" id="SM01204"/>
    </source>
</evidence>
<reference evidence="3 4" key="1">
    <citation type="submission" date="2016-10" db="EMBL/GenBank/DDBJ databases">
        <authorList>
            <person name="de Groot N.N."/>
        </authorList>
    </citation>
    <scope>NUCLEOTIDE SEQUENCE [LARGE SCALE GENOMIC DNA]</scope>
    <source>
        <strain evidence="3 4">ASO4-2</strain>
    </source>
</reference>
<dbReference type="EMBL" id="FMXO01000008">
    <property type="protein sequence ID" value="SDB34381.1"/>
    <property type="molecule type" value="Genomic_DNA"/>
</dbReference>
<keyword evidence="4" id="KW-1185">Reference proteome</keyword>
<dbReference type="RefSeq" id="WP_092119892.1">
    <property type="nucleotide sequence ID" value="NZ_FMXO01000008.1"/>
</dbReference>
<dbReference type="OrthoDB" id="343514at2"/>
<dbReference type="Pfam" id="PF08495">
    <property type="entry name" value="FIST"/>
    <property type="match status" value="1"/>
</dbReference>
<dbReference type="SMART" id="SM00897">
    <property type="entry name" value="FIST"/>
    <property type="match status" value="1"/>
</dbReference>